<proteinExistence type="predicted"/>
<reference evidence="2" key="1">
    <citation type="submission" date="2024-01" db="EMBL/GenBank/DDBJ databases">
        <title>First draft genome sequence data of TA4-1, the type strain of Gram-positive actinobacterium Streptomyces chiangmaiensis.</title>
        <authorList>
            <person name="Yasawong M."/>
            <person name="Nantapong N."/>
        </authorList>
    </citation>
    <scope>NUCLEOTIDE SEQUENCE</scope>
    <source>
        <strain evidence="2">TA4-1</strain>
    </source>
</reference>
<dbReference type="SUPFAM" id="SSF109854">
    <property type="entry name" value="DinB/YfiT-like putative metalloenzymes"/>
    <property type="match status" value="1"/>
</dbReference>
<name>A0ABU7FUS3_9ACTN</name>
<evidence type="ECO:0000313" key="2">
    <source>
        <dbReference type="EMBL" id="MED7827698.1"/>
    </source>
</evidence>
<evidence type="ECO:0000259" key="1">
    <source>
        <dbReference type="Pfam" id="PF12867"/>
    </source>
</evidence>
<feature type="domain" description="DinB-like" evidence="1">
    <location>
        <begin position="10"/>
        <end position="167"/>
    </location>
</feature>
<gene>
    <name evidence="2" type="ORF">VXC91_38870</name>
</gene>
<comment type="caution">
    <text evidence="2">The sequence shown here is derived from an EMBL/GenBank/DDBJ whole genome shotgun (WGS) entry which is preliminary data.</text>
</comment>
<protein>
    <submittedName>
        <fullName evidence="2">DinB family protein</fullName>
    </submittedName>
</protein>
<dbReference type="Proteomes" id="UP001333996">
    <property type="component" value="Unassembled WGS sequence"/>
</dbReference>
<dbReference type="Gene3D" id="1.20.120.450">
    <property type="entry name" value="dinb family like domain"/>
    <property type="match status" value="1"/>
</dbReference>
<dbReference type="InterPro" id="IPR024775">
    <property type="entry name" value="DinB-like"/>
</dbReference>
<keyword evidence="3" id="KW-1185">Reference proteome</keyword>
<dbReference type="InterPro" id="IPR034660">
    <property type="entry name" value="DinB/YfiT-like"/>
</dbReference>
<dbReference type="EMBL" id="JAYWVC010000260">
    <property type="protein sequence ID" value="MED7827698.1"/>
    <property type="molecule type" value="Genomic_DNA"/>
</dbReference>
<organism evidence="2 3">
    <name type="scientific">Streptomyces chiangmaiensis</name>
    <dbReference type="NCBI Taxonomy" id="766497"/>
    <lineage>
        <taxon>Bacteria</taxon>
        <taxon>Bacillati</taxon>
        <taxon>Actinomycetota</taxon>
        <taxon>Actinomycetes</taxon>
        <taxon>Kitasatosporales</taxon>
        <taxon>Streptomycetaceae</taxon>
        <taxon>Streptomyces</taxon>
    </lineage>
</organism>
<sequence length="173" mass="19877">MDRQVVHDELRQASVAFHQLLDTATAEDLRRPSQGTRWNNEQLLYHMLFGYMVVRALLPLVRLCGRLPPGVSGAWSRLLDASTRPFDVINFLGAVGGARVLNHRRMGGQFDRTVAALRRSLDAEPEAELARMMRFPTRWDPFFKDVMTLADVYRYPTQHFDFHRAQLTLAPPD</sequence>
<accession>A0ABU7FUS3</accession>
<evidence type="ECO:0000313" key="3">
    <source>
        <dbReference type="Proteomes" id="UP001333996"/>
    </source>
</evidence>
<dbReference type="Pfam" id="PF12867">
    <property type="entry name" value="DinB_2"/>
    <property type="match status" value="1"/>
</dbReference>
<dbReference type="RefSeq" id="WP_329512071.1">
    <property type="nucleotide sequence ID" value="NZ_BAAAYZ010000031.1"/>
</dbReference>